<organism evidence="1 2">
    <name type="scientific">Pseudoxanthomonas winnipegensis</name>
    <dbReference type="NCBI Taxonomy" id="2480810"/>
    <lineage>
        <taxon>Bacteria</taxon>
        <taxon>Pseudomonadati</taxon>
        <taxon>Pseudomonadota</taxon>
        <taxon>Gammaproteobacteria</taxon>
        <taxon>Lysobacterales</taxon>
        <taxon>Lysobacteraceae</taxon>
        <taxon>Pseudoxanthomonas</taxon>
    </lineage>
</organism>
<name>A0A4Q8M7W6_9GAMM</name>
<comment type="caution">
    <text evidence="1">The sequence shown here is derived from an EMBL/GenBank/DDBJ whole genome shotgun (WGS) entry which is preliminary data.</text>
</comment>
<dbReference type="OrthoDB" id="6388191at2"/>
<sequence length="338" mass="37174">MASIDVFSDDAFGLFELTGALERIPFQPSLLGQLNIFTPKPISTTSFAIENRGGTLNLINTTPRGAPLPQASPGPRDLRYFGTVRLAKGDRLNASEIQNLRAFGSETEFAQVQAETLTRMAKLRADLDLTLEYHRLGALQGIVLDANGDVLFNWFDEWGIAQPAEIDFNLDAATTDVRGMLRDVKRSMQRAARGGWTPGTSVGALAGDAFFDALINHPQIKETKLNTDAGAPLLENIQGYSSIEIEGITFINYRGADDLDEIAIDTDKVKFFPMGGRDLFQHVMAPGETFDVVNTPGRPFYALTIPDRDRNAFVGLEIYSYPALVATRPQMLLRGKRT</sequence>
<protein>
    <submittedName>
        <fullName evidence="1">Major capsid protein</fullName>
    </submittedName>
</protein>
<dbReference type="InterPro" id="IPR005564">
    <property type="entry name" value="Major_capsid_GpE"/>
</dbReference>
<dbReference type="RefSeq" id="WP_130533744.1">
    <property type="nucleotide sequence ID" value="NZ_SHMG01000002.1"/>
</dbReference>
<accession>A0A4Q8M7W6</accession>
<reference evidence="1 2" key="1">
    <citation type="submission" date="2019-02" db="EMBL/GenBank/DDBJ databases">
        <title>WGS of Pseudoxanthomonas species novum from clinical isolates.</title>
        <authorList>
            <person name="Bernier A.-M."/>
            <person name="Bernard K."/>
            <person name="Vachon A."/>
        </authorList>
    </citation>
    <scope>NUCLEOTIDE SEQUENCE [LARGE SCALE GENOMIC DNA]</scope>
    <source>
        <strain evidence="1 2">NML130969</strain>
    </source>
</reference>
<dbReference type="Proteomes" id="UP000294164">
    <property type="component" value="Unassembled WGS sequence"/>
</dbReference>
<dbReference type="AlphaFoldDB" id="A0A4Q8M7W6"/>
<dbReference type="EMBL" id="SHMG01000002">
    <property type="protein sequence ID" value="TAA45652.1"/>
    <property type="molecule type" value="Genomic_DNA"/>
</dbReference>
<evidence type="ECO:0000313" key="2">
    <source>
        <dbReference type="Proteomes" id="UP000294164"/>
    </source>
</evidence>
<dbReference type="Pfam" id="PF03864">
    <property type="entry name" value="Phage_cap_E"/>
    <property type="match status" value="1"/>
</dbReference>
<gene>
    <name evidence="1" type="ORF">EA655_05550</name>
</gene>
<evidence type="ECO:0000313" key="1">
    <source>
        <dbReference type="EMBL" id="TAA45652.1"/>
    </source>
</evidence>
<proteinExistence type="predicted"/>